<keyword evidence="4" id="KW-1185">Reference proteome</keyword>
<evidence type="ECO:0000256" key="2">
    <source>
        <dbReference type="SAM" id="Phobius"/>
    </source>
</evidence>
<proteinExistence type="predicted"/>
<evidence type="ECO:0000313" key="4">
    <source>
        <dbReference type="Proteomes" id="UP001595947"/>
    </source>
</evidence>
<gene>
    <name evidence="3" type="ORF">ACFPBZ_18375</name>
</gene>
<feature type="compositionally biased region" description="Polar residues" evidence="1">
    <location>
        <begin position="52"/>
        <end position="64"/>
    </location>
</feature>
<sequence length="305" mass="30506">MRVDSLLQREGRGPVERTGPIPLPGRRPRHLAPSRRPGATGVQPPPDDTVTRPFTAQASATSPSRPGGAAFAVPPGAFPPPGTVPGLIPVVPRGREPRPTPPAGTPAPTLERARAPRPDGTGPVPVDDEPTTPSRRRRRWWPLGRARMSRRALVIALAAVAAVLGAAGIAVAAWLFSGTGRPGVSAGTALAPTTTTVAGSAVTSGLLTPGTTGTAVVTLTNPNPYRVRVTSIAPAGAVTASGGVGTCATTGVSFTAQTPPTLLLVKGASTTLTLPGAVAMSTASESGCQGATFSVPVTVAAVSAP</sequence>
<dbReference type="EMBL" id="JBHSIV010000020">
    <property type="protein sequence ID" value="MFC5064195.1"/>
    <property type="molecule type" value="Genomic_DNA"/>
</dbReference>
<dbReference type="Proteomes" id="UP001595947">
    <property type="component" value="Unassembled WGS sequence"/>
</dbReference>
<dbReference type="RefSeq" id="WP_378037542.1">
    <property type="nucleotide sequence ID" value="NZ_JBHSIV010000020.1"/>
</dbReference>
<feature type="compositionally biased region" description="Low complexity" evidence="1">
    <location>
        <begin position="66"/>
        <end position="75"/>
    </location>
</feature>
<keyword evidence="2" id="KW-0812">Transmembrane</keyword>
<reference evidence="4" key="1">
    <citation type="journal article" date="2019" name="Int. J. Syst. Evol. Microbiol.">
        <title>The Global Catalogue of Microorganisms (GCM) 10K type strain sequencing project: providing services to taxonomists for standard genome sequencing and annotation.</title>
        <authorList>
            <consortium name="The Broad Institute Genomics Platform"/>
            <consortium name="The Broad Institute Genome Sequencing Center for Infectious Disease"/>
            <person name="Wu L."/>
            <person name="Ma J."/>
        </authorList>
    </citation>
    <scope>NUCLEOTIDE SEQUENCE [LARGE SCALE GENOMIC DNA]</scope>
    <source>
        <strain evidence="4">CGMCC 4.7093</strain>
    </source>
</reference>
<comment type="caution">
    <text evidence="3">The sequence shown here is derived from an EMBL/GenBank/DDBJ whole genome shotgun (WGS) entry which is preliminary data.</text>
</comment>
<feature type="region of interest" description="Disordered" evidence="1">
    <location>
        <begin position="1"/>
        <end position="137"/>
    </location>
</feature>
<keyword evidence="2" id="KW-0472">Membrane</keyword>
<accession>A0ABV9YRQ4</accession>
<keyword evidence="2" id="KW-1133">Transmembrane helix</keyword>
<organism evidence="3 4">
    <name type="scientific">Actinomycetospora atypica</name>
    <dbReference type="NCBI Taxonomy" id="1290095"/>
    <lineage>
        <taxon>Bacteria</taxon>
        <taxon>Bacillati</taxon>
        <taxon>Actinomycetota</taxon>
        <taxon>Actinomycetes</taxon>
        <taxon>Pseudonocardiales</taxon>
        <taxon>Pseudonocardiaceae</taxon>
        <taxon>Actinomycetospora</taxon>
    </lineage>
</organism>
<name>A0ABV9YRQ4_9PSEU</name>
<feature type="transmembrane region" description="Helical" evidence="2">
    <location>
        <begin position="152"/>
        <end position="176"/>
    </location>
</feature>
<protein>
    <submittedName>
        <fullName evidence="3">Uncharacterized protein</fullName>
    </submittedName>
</protein>
<evidence type="ECO:0000256" key="1">
    <source>
        <dbReference type="SAM" id="MobiDB-lite"/>
    </source>
</evidence>
<feature type="compositionally biased region" description="Basic and acidic residues" evidence="1">
    <location>
        <begin position="1"/>
        <end position="15"/>
    </location>
</feature>
<evidence type="ECO:0000313" key="3">
    <source>
        <dbReference type="EMBL" id="MFC5064195.1"/>
    </source>
</evidence>